<evidence type="ECO:0000259" key="2">
    <source>
        <dbReference type="Pfam" id="PF00535"/>
    </source>
</evidence>
<dbReference type="CDD" id="cd00761">
    <property type="entry name" value="Glyco_tranf_GTA_type"/>
    <property type="match status" value="1"/>
</dbReference>
<dbReference type="SUPFAM" id="SSF53448">
    <property type="entry name" value="Nucleotide-diphospho-sugar transferases"/>
    <property type="match status" value="1"/>
</dbReference>
<feature type="compositionally biased region" description="Low complexity" evidence="1">
    <location>
        <begin position="358"/>
        <end position="404"/>
    </location>
</feature>
<gene>
    <name evidence="4" type="ORF">Mam01_10700</name>
</gene>
<dbReference type="InterPro" id="IPR054028">
    <property type="entry name" value="TarS/TarP_linker"/>
</dbReference>
<dbReference type="Pfam" id="PF22181">
    <property type="entry name" value="TarS_linker"/>
    <property type="match status" value="1"/>
</dbReference>
<evidence type="ECO:0008006" key="6">
    <source>
        <dbReference type="Google" id="ProtNLM"/>
    </source>
</evidence>
<keyword evidence="5" id="KW-1185">Reference proteome</keyword>
<evidence type="ECO:0000256" key="1">
    <source>
        <dbReference type="SAM" id="MobiDB-lite"/>
    </source>
</evidence>
<dbReference type="InterPro" id="IPR029044">
    <property type="entry name" value="Nucleotide-diphossugar_trans"/>
</dbReference>
<dbReference type="PANTHER" id="PTHR22916:SF3">
    <property type="entry name" value="UDP-GLCNAC:BETAGAL BETA-1,3-N-ACETYLGLUCOSAMINYLTRANSFERASE-LIKE PROTEIN 1"/>
    <property type="match status" value="1"/>
</dbReference>
<evidence type="ECO:0000313" key="5">
    <source>
        <dbReference type="Proteomes" id="UP000651728"/>
    </source>
</evidence>
<dbReference type="Proteomes" id="UP000651728">
    <property type="component" value="Unassembled WGS sequence"/>
</dbReference>
<reference evidence="4 5" key="1">
    <citation type="submission" date="2021-01" db="EMBL/GenBank/DDBJ databases">
        <title>Whole genome shotgun sequence of Microbispora amethystogenes NBRC 101907.</title>
        <authorList>
            <person name="Komaki H."/>
            <person name="Tamura T."/>
        </authorList>
    </citation>
    <scope>NUCLEOTIDE SEQUENCE [LARGE SCALE GENOMIC DNA]</scope>
    <source>
        <strain evidence="4 5">NBRC 101907</strain>
    </source>
</reference>
<name>A0ABQ4F7W8_9ACTN</name>
<evidence type="ECO:0000313" key="4">
    <source>
        <dbReference type="EMBL" id="GIH30906.1"/>
    </source>
</evidence>
<dbReference type="EMBL" id="BOOB01000007">
    <property type="protein sequence ID" value="GIH30906.1"/>
    <property type="molecule type" value="Genomic_DNA"/>
</dbReference>
<evidence type="ECO:0000259" key="3">
    <source>
        <dbReference type="Pfam" id="PF22181"/>
    </source>
</evidence>
<organism evidence="4 5">
    <name type="scientific">Microbispora amethystogenes</name>
    <dbReference type="NCBI Taxonomy" id="1427754"/>
    <lineage>
        <taxon>Bacteria</taxon>
        <taxon>Bacillati</taxon>
        <taxon>Actinomycetota</taxon>
        <taxon>Actinomycetes</taxon>
        <taxon>Streptosporangiales</taxon>
        <taxon>Streptosporangiaceae</taxon>
        <taxon>Microbispora</taxon>
    </lineage>
</organism>
<dbReference type="InterPro" id="IPR001173">
    <property type="entry name" value="Glyco_trans_2-like"/>
</dbReference>
<dbReference type="Gene3D" id="3.90.550.10">
    <property type="entry name" value="Spore Coat Polysaccharide Biosynthesis Protein SpsA, Chain A"/>
    <property type="match status" value="1"/>
</dbReference>
<comment type="caution">
    <text evidence="4">The sequence shown here is derived from an EMBL/GenBank/DDBJ whole genome shotgun (WGS) entry which is preliminary data.</text>
</comment>
<sequence>MDTESDRRVGRGPHGRIDVSVVVPAYNCRASVDRCLTSLLVQRVAKEIVVVDGGSRDGTRELLDLYAACHPRLITVIHDRHPCTPGGARNRGLASAAGRYVFFCDAGDRLAPDALAPLVAAADRNGSDVVVGRVSGARDGLRDSADRASLAAVYDDLTCFKLFRRTFLERHALRFDETQRTGEDMTFTVHAYCHARVVSVVADHDCYQAEAVGEPSGAESVVPGCAADPLTRLRLVRTPIEVMARHVPPGALRDRLLLRHLRRDVLARLGAPFLAADEADREKIAVEVADICGQWLTPGVRAALDDMDAARLAALDDTARLVRLARVEAAPLRHRLTAVTWHGDHLLVGGHACLAEPSAHGAPASDAPASDAPAPEALASAPPDPTPAVVASSTPAPGAPAPGVAGPGRGGLGGVVGLVLRERLSGEERALPAHHAAGSFTTVVDVTALPPGVWDVHVFVECEGVRRPARFGSSRDPDVGVPGPRLVNGVAVAPFLTRSHGTLSLGHLSIDAGGHAVRVPAAARLTRARRRAGRLLIEGRVRVGEEPAAPAVRQLVWRERGSGQEHRERAAAVSPEGFAAETDVPRPGTWDAYLELDLGGPPVRLPVKVAAMDAPARTMRWWQGPMRWTARPYATAVNRRLSLSVRVDTPLTMVKRAVRALRRR</sequence>
<dbReference type="Pfam" id="PF00535">
    <property type="entry name" value="Glycos_transf_2"/>
    <property type="match status" value="1"/>
</dbReference>
<feature type="domain" description="Glycosyltransferase 2-like" evidence="2">
    <location>
        <begin position="20"/>
        <end position="143"/>
    </location>
</feature>
<proteinExistence type="predicted"/>
<dbReference type="PANTHER" id="PTHR22916">
    <property type="entry name" value="GLYCOSYLTRANSFERASE"/>
    <property type="match status" value="1"/>
</dbReference>
<feature type="region of interest" description="Disordered" evidence="1">
    <location>
        <begin position="358"/>
        <end position="407"/>
    </location>
</feature>
<feature type="domain" description="TarS/TarP linker" evidence="3">
    <location>
        <begin position="236"/>
        <end position="325"/>
    </location>
</feature>
<dbReference type="RefSeq" id="WP_204284313.1">
    <property type="nucleotide sequence ID" value="NZ_BAABEJ010000003.1"/>
</dbReference>
<accession>A0ABQ4F7W8</accession>
<protein>
    <recommendedName>
        <fullName evidence="6">Glycosyltransferase 2-like domain-containing protein</fullName>
    </recommendedName>
</protein>